<evidence type="ECO:0000313" key="5">
    <source>
        <dbReference type="Proteomes" id="UP000680865"/>
    </source>
</evidence>
<dbReference type="InterPro" id="IPR020802">
    <property type="entry name" value="TesA-like"/>
</dbReference>
<dbReference type="Proteomes" id="UP000680865">
    <property type="component" value="Unassembled WGS sequence"/>
</dbReference>
<comment type="caution">
    <text evidence="4">The sequence shown here is derived from an EMBL/GenBank/DDBJ whole genome shotgun (WGS) entry which is preliminary data.</text>
</comment>
<evidence type="ECO:0000256" key="1">
    <source>
        <dbReference type="ARBA" id="ARBA00007169"/>
    </source>
</evidence>
<dbReference type="PANTHER" id="PTHR11487">
    <property type="entry name" value="THIOESTERASE"/>
    <property type="match status" value="1"/>
</dbReference>
<feature type="domain" description="Thioesterase TesA-like" evidence="3">
    <location>
        <begin position="29"/>
        <end position="247"/>
    </location>
</feature>
<dbReference type="SMART" id="SM00824">
    <property type="entry name" value="PKS_TE"/>
    <property type="match status" value="1"/>
</dbReference>
<evidence type="ECO:0000259" key="3">
    <source>
        <dbReference type="SMART" id="SM00824"/>
    </source>
</evidence>
<evidence type="ECO:0000256" key="2">
    <source>
        <dbReference type="ARBA" id="ARBA00022801"/>
    </source>
</evidence>
<organism evidence="4 5">
    <name type="scientific">Winogradskya consettensis</name>
    <dbReference type="NCBI Taxonomy" id="113560"/>
    <lineage>
        <taxon>Bacteria</taxon>
        <taxon>Bacillati</taxon>
        <taxon>Actinomycetota</taxon>
        <taxon>Actinomycetes</taxon>
        <taxon>Micromonosporales</taxon>
        <taxon>Micromonosporaceae</taxon>
        <taxon>Winogradskya</taxon>
    </lineage>
</organism>
<dbReference type="EMBL" id="BOQP01000051">
    <property type="protein sequence ID" value="GIM82388.1"/>
    <property type="molecule type" value="Genomic_DNA"/>
</dbReference>
<keyword evidence="5" id="KW-1185">Reference proteome</keyword>
<dbReference type="PANTHER" id="PTHR11487:SF0">
    <property type="entry name" value="S-ACYL FATTY ACID SYNTHASE THIOESTERASE, MEDIUM CHAIN"/>
    <property type="match status" value="1"/>
</dbReference>
<dbReference type="Gene3D" id="3.40.50.1820">
    <property type="entry name" value="alpha/beta hydrolase"/>
    <property type="match status" value="1"/>
</dbReference>
<dbReference type="AlphaFoldDB" id="A0A919SZN9"/>
<dbReference type="InterPro" id="IPR029058">
    <property type="entry name" value="AB_hydrolase_fold"/>
</dbReference>
<gene>
    <name evidence="4" type="primary">rifR_3</name>
    <name evidence="4" type="ORF">Aco04nite_81260</name>
</gene>
<dbReference type="InterPro" id="IPR012223">
    <property type="entry name" value="TEII"/>
</dbReference>
<keyword evidence="2 4" id="KW-0378">Hydrolase</keyword>
<evidence type="ECO:0000313" key="4">
    <source>
        <dbReference type="EMBL" id="GIM82388.1"/>
    </source>
</evidence>
<comment type="similarity">
    <text evidence="1">Belongs to the thioesterase family.</text>
</comment>
<protein>
    <submittedName>
        <fullName evidence="4">Oleoyl-ACP hydrolase</fullName>
    </submittedName>
</protein>
<dbReference type="GO" id="GO:0008610">
    <property type="term" value="P:lipid biosynthetic process"/>
    <property type="evidence" value="ECO:0007669"/>
    <property type="project" value="TreeGrafter"/>
</dbReference>
<proteinExistence type="inferred from homology"/>
<reference evidence="4" key="1">
    <citation type="submission" date="2021-03" db="EMBL/GenBank/DDBJ databases">
        <title>Whole genome shotgun sequence of Actinoplanes consettensis NBRC 14913.</title>
        <authorList>
            <person name="Komaki H."/>
            <person name="Tamura T."/>
        </authorList>
    </citation>
    <scope>NUCLEOTIDE SEQUENCE</scope>
    <source>
        <strain evidence="4">NBRC 14913</strain>
    </source>
</reference>
<dbReference type="InterPro" id="IPR001031">
    <property type="entry name" value="Thioesterase"/>
</dbReference>
<name>A0A919SZN9_9ACTN</name>
<dbReference type="SUPFAM" id="SSF53474">
    <property type="entry name" value="alpha/beta-Hydrolases"/>
    <property type="match status" value="1"/>
</dbReference>
<sequence length="261" mass="28473">MLSRMSSNLNADLWIRNYHPGAAGSTQLVCLPHAGGSASFYFPVSQAMSPAVDVLAIQYPGRQDRRSEPSVQDLHVLARQIFTVLRPRTDRPMALFGHSMGASLAFEVARLLETEAGVVPRRLFASGRRAPSTHRDERVHLMDDQGVIDELRKLNGTGGGMLADDEMIRLILPAVRADYTAAETYRASSGGPLSCPITVFTGSDDPKVSLDEARSWQAHTTADFDFRAFPGGHFFLTQHQAGVLGVMKEQLTSGRPVPSAR</sequence>
<dbReference type="GO" id="GO:0016787">
    <property type="term" value="F:hydrolase activity"/>
    <property type="evidence" value="ECO:0007669"/>
    <property type="project" value="UniProtKB-KW"/>
</dbReference>
<dbReference type="Pfam" id="PF00975">
    <property type="entry name" value="Thioesterase"/>
    <property type="match status" value="1"/>
</dbReference>
<accession>A0A919SZN9</accession>